<feature type="transmembrane region" description="Helical" evidence="8">
    <location>
        <begin position="185"/>
        <end position="208"/>
    </location>
</feature>
<evidence type="ECO:0000256" key="6">
    <source>
        <dbReference type="ARBA" id="ARBA00023136"/>
    </source>
</evidence>
<accession>A0ABP9RE84</accession>
<feature type="transmembrane region" description="Helical" evidence="8">
    <location>
        <begin position="106"/>
        <end position="128"/>
    </location>
</feature>
<evidence type="ECO:0000313" key="12">
    <source>
        <dbReference type="Proteomes" id="UP001428817"/>
    </source>
</evidence>
<evidence type="ECO:0000256" key="1">
    <source>
        <dbReference type="ARBA" id="ARBA00004651"/>
    </source>
</evidence>
<comment type="similarity">
    <text evidence="2">Belongs to the adenylyl cyclase class-3 family.</text>
</comment>
<evidence type="ECO:0000259" key="9">
    <source>
        <dbReference type="PROSITE" id="PS50125"/>
    </source>
</evidence>
<dbReference type="PANTHER" id="PTHR43081:SF17">
    <property type="entry name" value="BLL5647 PROTEIN"/>
    <property type="match status" value="1"/>
</dbReference>
<feature type="transmembrane region" description="Helical" evidence="8">
    <location>
        <begin position="134"/>
        <end position="155"/>
    </location>
</feature>
<dbReference type="SMART" id="SM00044">
    <property type="entry name" value="CYCc"/>
    <property type="match status" value="1"/>
</dbReference>
<dbReference type="InterPro" id="IPR029787">
    <property type="entry name" value="Nucleotide_cyclase"/>
</dbReference>
<feature type="transmembrane region" description="Helical" evidence="8">
    <location>
        <begin position="63"/>
        <end position="85"/>
    </location>
</feature>
<dbReference type="Pfam" id="PF00672">
    <property type="entry name" value="HAMP"/>
    <property type="match status" value="1"/>
</dbReference>
<keyword evidence="6 8" id="KW-0472">Membrane</keyword>
<keyword evidence="3" id="KW-1003">Cell membrane</keyword>
<evidence type="ECO:0000256" key="4">
    <source>
        <dbReference type="ARBA" id="ARBA00022692"/>
    </source>
</evidence>
<evidence type="ECO:0000256" key="2">
    <source>
        <dbReference type="ARBA" id="ARBA00005381"/>
    </source>
</evidence>
<dbReference type="RefSeq" id="WP_221497681.1">
    <property type="nucleotide sequence ID" value="NZ_BAABJP010000067.1"/>
</dbReference>
<dbReference type="PROSITE" id="PS50885">
    <property type="entry name" value="HAMP"/>
    <property type="match status" value="1"/>
</dbReference>
<feature type="region of interest" description="Disordered" evidence="7">
    <location>
        <begin position="489"/>
        <end position="536"/>
    </location>
</feature>
<feature type="domain" description="Guanylate cyclase" evidence="9">
    <location>
        <begin position="326"/>
        <end position="450"/>
    </location>
</feature>
<protein>
    <recommendedName>
        <fullName evidence="13">Adenylate cyclase</fullName>
    </recommendedName>
</protein>
<evidence type="ECO:0000313" key="11">
    <source>
        <dbReference type="EMBL" id="GAA5175569.1"/>
    </source>
</evidence>
<name>A0ABP9RE84_9PSEU</name>
<feature type="transmembrane region" description="Helical" evidence="8">
    <location>
        <begin position="20"/>
        <end position="43"/>
    </location>
</feature>
<evidence type="ECO:0000259" key="10">
    <source>
        <dbReference type="PROSITE" id="PS50885"/>
    </source>
</evidence>
<organism evidence="11 12">
    <name type="scientific">Pseudonocardia eucalypti</name>
    <dbReference type="NCBI Taxonomy" id="648755"/>
    <lineage>
        <taxon>Bacteria</taxon>
        <taxon>Bacillati</taxon>
        <taxon>Actinomycetota</taxon>
        <taxon>Actinomycetes</taxon>
        <taxon>Pseudonocardiales</taxon>
        <taxon>Pseudonocardiaceae</taxon>
        <taxon>Pseudonocardia</taxon>
    </lineage>
</organism>
<dbReference type="InterPro" id="IPR050697">
    <property type="entry name" value="Adenylyl/Guanylyl_Cyclase_3/4"/>
</dbReference>
<evidence type="ECO:0000256" key="8">
    <source>
        <dbReference type="SAM" id="Phobius"/>
    </source>
</evidence>
<reference evidence="12" key="1">
    <citation type="journal article" date="2019" name="Int. J. Syst. Evol. Microbiol.">
        <title>The Global Catalogue of Microorganisms (GCM) 10K type strain sequencing project: providing services to taxonomists for standard genome sequencing and annotation.</title>
        <authorList>
            <consortium name="The Broad Institute Genomics Platform"/>
            <consortium name="The Broad Institute Genome Sequencing Center for Infectious Disease"/>
            <person name="Wu L."/>
            <person name="Ma J."/>
        </authorList>
    </citation>
    <scope>NUCLEOTIDE SEQUENCE [LARGE SCALE GENOMIC DNA]</scope>
    <source>
        <strain evidence="12">JCM 18303</strain>
    </source>
</reference>
<sequence length="536" mass="57126">MVRKGRVARRRTVIDLPARLLLVAVILAANVAGTIGTIGYSLWVLPKSPGELSDPQRVLMLNLTVTLAYLAVSIVIGLITLKLMFRARVDDPRHERQLVLHGPLRVSLMLMISWLVGAVVFGVLNGMFSLRLGLGVAETVLVGGITTCTLCYLLAERILRRAASRVLEGNPPRPRFRASVLARPVLFWALGTGVPVSGLALTGLQVLIYRDVPAEQLAVVVLAGCVAVLLMGFLTTVGSARAVADPVRTVRLGMQKIERGELDVSVPVYDATELGQLQAGFNTMAGGLRERERIRELFGRQVGQDVAHATTSSEEVRLGGEVRTVAVLFVDLVGSTTLAHEQSPTEVVALLNQFFGVVVDVVEKCGGWINKFEGDAALAIFGAPNDLDNPAGRALNAARELAKQLSIEVPQLFAGVGVSAGEAVAGYVGGVNRYEYTVIGDPVNEAARLTELAKNVPGRVLAARGAVVMANATEARRWELGDAVTLRGRSSPTRLATPVQRRRRPPRATAEPTESSVSGTGIDAVTRLDPEGATAS</sequence>
<evidence type="ECO:0000256" key="5">
    <source>
        <dbReference type="ARBA" id="ARBA00022989"/>
    </source>
</evidence>
<dbReference type="SUPFAM" id="SSF55073">
    <property type="entry name" value="Nucleotide cyclase"/>
    <property type="match status" value="1"/>
</dbReference>
<dbReference type="InterPro" id="IPR001054">
    <property type="entry name" value="A/G_cyclase"/>
</dbReference>
<evidence type="ECO:0000256" key="7">
    <source>
        <dbReference type="SAM" id="MobiDB-lite"/>
    </source>
</evidence>
<dbReference type="Gene3D" id="3.30.70.1230">
    <property type="entry name" value="Nucleotide cyclase"/>
    <property type="match status" value="1"/>
</dbReference>
<dbReference type="Proteomes" id="UP001428817">
    <property type="component" value="Unassembled WGS sequence"/>
</dbReference>
<keyword evidence="5 8" id="KW-1133">Transmembrane helix</keyword>
<gene>
    <name evidence="11" type="ORF">GCM10023321_81880</name>
</gene>
<evidence type="ECO:0000256" key="3">
    <source>
        <dbReference type="ARBA" id="ARBA00022475"/>
    </source>
</evidence>
<comment type="subcellular location">
    <subcellularLocation>
        <location evidence="1">Cell membrane</location>
        <topology evidence="1">Multi-pass membrane protein</topology>
    </subcellularLocation>
</comment>
<dbReference type="CDD" id="cd07302">
    <property type="entry name" value="CHD"/>
    <property type="match status" value="1"/>
</dbReference>
<dbReference type="SUPFAM" id="SSF158472">
    <property type="entry name" value="HAMP domain-like"/>
    <property type="match status" value="1"/>
</dbReference>
<evidence type="ECO:0008006" key="13">
    <source>
        <dbReference type="Google" id="ProtNLM"/>
    </source>
</evidence>
<dbReference type="CDD" id="cd06225">
    <property type="entry name" value="HAMP"/>
    <property type="match status" value="1"/>
</dbReference>
<dbReference type="SMART" id="SM00304">
    <property type="entry name" value="HAMP"/>
    <property type="match status" value="1"/>
</dbReference>
<proteinExistence type="inferred from homology"/>
<dbReference type="PANTHER" id="PTHR43081">
    <property type="entry name" value="ADENYLATE CYCLASE, TERMINAL-DIFFERENTIATION SPECIFIC-RELATED"/>
    <property type="match status" value="1"/>
</dbReference>
<comment type="caution">
    <text evidence="11">The sequence shown here is derived from an EMBL/GenBank/DDBJ whole genome shotgun (WGS) entry which is preliminary data.</text>
</comment>
<dbReference type="EMBL" id="BAABJP010000067">
    <property type="protein sequence ID" value="GAA5175569.1"/>
    <property type="molecule type" value="Genomic_DNA"/>
</dbReference>
<keyword evidence="12" id="KW-1185">Reference proteome</keyword>
<dbReference type="Pfam" id="PF00211">
    <property type="entry name" value="Guanylate_cyc"/>
    <property type="match status" value="1"/>
</dbReference>
<feature type="domain" description="HAMP" evidence="10">
    <location>
        <begin position="241"/>
        <end position="293"/>
    </location>
</feature>
<dbReference type="PROSITE" id="PS50125">
    <property type="entry name" value="GUANYLATE_CYCLASE_2"/>
    <property type="match status" value="1"/>
</dbReference>
<dbReference type="InterPro" id="IPR003660">
    <property type="entry name" value="HAMP_dom"/>
</dbReference>
<keyword evidence="4 8" id="KW-0812">Transmembrane</keyword>
<feature type="transmembrane region" description="Helical" evidence="8">
    <location>
        <begin position="220"/>
        <end position="244"/>
    </location>
</feature>
<dbReference type="Gene3D" id="6.10.340.10">
    <property type="match status" value="1"/>
</dbReference>